<feature type="domain" description="Aldehyde dehydrogenase" evidence="4">
    <location>
        <begin position="2"/>
        <end position="452"/>
    </location>
</feature>
<dbReference type="STRING" id="349521.HCH_00729"/>
<dbReference type="OrthoDB" id="9812625at2"/>
<dbReference type="GO" id="GO:0004777">
    <property type="term" value="F:succinate-semialdehyde dehydrogenase (NAD+) activity"/>
    <property type="evidence" value="ECO:0007669"/>
    <property type="project" value="TreeGrafter"/>
</dbReference>
<feature type="active site" evidence="2">
    <location>
        <position position="227"/>
    </location>
</feature>
<name>Q2SNZ7_HAHCH</name>
<evidence type="ECO:0000259" key="4">
    <source>
        <dbReference type="Pfam" id="PF00171"/>
    </source>
</evidence>
<dbReference type="Gene3D" id="3.40.309.10">
    <property type="entry name" value="Aldehyde Dehydrogenase, Chain A, domain 2"/>
    <property type="match status" value="1"/>
</dbReference>
<accession>Q2SNZ7</accession>
<protein>
    <submittedName>
        <fullName evidence="5">NAD-dependent aldehyde dehydrogenase</fullName>
    </submittedName>
</protein>
<gene>
    <name evidence="5" type="ordered locus">HCH_00729</name>
</gene>
<dbReference type="PROSITE" id="PS00687">
    <property type="entry name" value="ALDEHYDE_DEHYDR_GLU"/>
    <property type="match status" value="1"/>
</dbReference>
<dbReference type="InterPro" id="IPR015590">
    <property type="entry name" value="Aldehyde_DH_dom"/>
</dbReference>
<dbReference type="eggNOG" id="COG1012">
    <property type="taxonomic scope" value="Bacteria"/>
</dbReference>
<organism evidence="5 6">
    <name type="scientific">Hahella chejuensis (strain KCTC 2396)</name>
    <dbReference type="NCBI Taxonomy" id="349521"/>
    <lineage>
        <taxon>Bacteria</taxon>
        <taxon>Pseudomonadati</taxon>
        <taxon>Pseudomonadota</taxon>
        <taxon>Gammaproteobacteria</taxon>
        <taxon>Oceanospirillales</taxon>
        <taxon>Hahellaceae</taxon>
        <taxon>Hahella</taxon>
    </lineage>
</organism>
<reference evidence="5 6" key="1">
    <citation type="journal article" date="2005" name="Nucleic Acids Res.">
        <title>Genomic blueprint of Hahella chejuensis, a marine microbe producing an algicidal agent.</title>
        <authorList>
            <person name="Jeong H."/>
            <person name="Yim J.H."/>
            <person name="Lee C."/>
            <person name="Choi S.-H."/>
            <person name="Park Y.K."/>
            <person name="Yoon S.H."/>
            <person name="Hur C.-G."/>
            <person name="Kang H.-Y."/>
            <person name="Kim D."/>
            <person name="Lee H.H."/>
            <person name="Park K.H."/>
            <person name="Park S.-H."/>
            <person name="Park H.-S."/>
            <person name="Lee H.K."/>
            <person name="Oh T.K."/>
            <person name="Kim J.F."/>
        </authorList>
    </citation>
    <scope>NUCLEOTIDE SEQUENCE [LARGE SCALE GENOMIC DNA]</scope>
    <source>
        <strain evidence="5 6">KCTC 2396</strain>
    </source>
</reference>
<dbReference type="InterPro" id="IPR047110">
    <property type="entry name" value="GABD/Sad-like"/>
</dbReference>
<dbReference type="RefSeq" id="WP_011394704.1">
    <property type="nucleotide sequence ID" value="NC_007645.1"/>
</dbReference>
<dbReference type="AlphaFoldDB" id="Q2SNZ7"/>
<dbReference type="Pfam" id="PF00171">
    <property type="entry name" value="Aldedh"/>
    <property type="match status" value="1"/>
</dbReference>
<dbReference type="InterPro" id="IPR029510">
    <property type="entry name" value="Ald_DH_CS_GLU"/>
</dbReference>
<keyword evidence="1 3" id="KW-0560">Oxidoreductase</keyword>
<sequence>MRIISPIDGSLVAEREPATDTQINTALERALTAQRIWRTVSITERARYCRLAVATLAAQTREIAPEITLLIGRPVRETPQEIKDTETCVEYMIDIAERYLEDIITQPKTGFRRYMRREPLGVALCIAPWSHPYLAAASAIIPALMAGNCVILKHSTQTLLCAERFSHIFFEAGLPDGVFQHLHVKDADMLRLISDHRVRHVSFTGSSATGVAIERAAAGTFKKLTLELGGNNPAYVFPDAPLHMSAAGIAKGALLNCGQSNHAIERIYAHEDIYEDFLDALVAEVKHYKLANPMQPTTTLGPMVSAQKAMAVRTQLDAAIAQGATPCIESAHFSDSCLGSTYLAPQILTNVDHSMTLMASETFGPVMGVMKVKDDAEAVHFMNDSLYGLRASLWAQDIARAQAIGEQLQTGAVLMNPGIHIDPALAWGGVKQSGCGSLLSELAYTQLTQAKSYYLRMA</sequence>
<dbReference type="InterPro" id="IPR016163">
    <property type="entry name" value="Ald_DH_C"/>
</dbReference>
<evidence type="ECO:0000256" key="3">
    <source>
        <dbReference type="RuleBase" id="RU003345"/>
    </source>
</evidence>
<evidence type="ECO:0000313" key="5">
    <source>
        <dbReference type="EMBL" id="ABC27627.1"/>
    </source>
</evidence>
<keyword evidence="6" id="KW-1185">Reference proteome</keyword>
<dbReference type="HOGENOM" id="CLU_005391_1_0_6"/>
<dbReference type="SUPFAM" id="SSF53720">
    <property type="entry name" value="ALDH-like"/>
    <property type="match status" value="1"/>
</dbReference>
<dbReference type="PANTHER" id="PTHR43217:SF1">
    <property type="entry name" value="SUCCINATE SEMIALDEHYDE DEHYDROGENASE [NAD(P)+] SAD"/>
    <property type="match status" value="1"/>
</dbReference>
<dbReference type="EMBL" id="CP000155">
    <property type="protein sequence ID" value="ABC27627.1"/>
    <property type="molecule type" value="Genomic_DNA"/>
</dbReference>
<comment type="similarity">
    <text evidence="3">Belongs to the aldehyde dehydrogenase family.</text>
</comment>
<dbReference type="InterPro" id="IPR016161">
    <property type="entry name" value="Ald_DH/histidinol_DH"/>
</dbReference>
<dbReference type="InterPro" id="IPR016162">
    <property type="entry name" value="Ald_DH_N"/>
</dbReference>
<dbReference type="PANTHER" id="PTHR43217">
    <property type="entry name" value="SUCCINATE SEMIALDEHYDE DEHYDROGENASE [NAD(P)+] SAD"/>
    <property type="match status" value="1"/>
</dbReference>
<dbReference type="Proteomes" id="UP000000238">
    <property type="component" value="Chromosome"/>
</dbReference>
<dbReference type="CDD" id="cd07102">
    <property type="entry name" value="ALDH_EDX86601"/>
    <property type="match status" value="1"/>
</dbReference>
<dbReference type="KEGG" id="hch:HCH_00729"/>
<proteinExistence type="inferred from homology"/>
<dbReference type="Gene3D" id="3.40.605.10">
    <property type="entry name" value="Aldehyde Dehydrogenase, Chain A, domain 1"/>
    <property type="match status" value="1"/>
</dbReference>
<evidence type="ECO:0000256" key="2">
    <source>
        <dbReference type="PROSITE-ProRule" id="PRU10007"/>
    </source>
</evidence>
<evidence type="ECO:0000256" key="1">
    <source>
        <dbReference type="ARBA" id="ARBA00023002"/>
    </source>
</evidence>
<evidence type="ECO:0000313" key="6">
    <source>
        <dbReference type="Proteomes" id="UP000000238"/>
    </source>
</evidence>